<dbReference type="EMBL" id="PDCK01000045">
    <property type="protein sequence ID" value="PRQ17807.1"/>
    <property type="molecule type" value="Genomic_DNA"/>
</dbReference>
<evidence type="ECO:0000256" key="1">
    <source>
        <dbReference type="SAM" id="Phobius"/>
    </source>
</evidence>
<keyword evidence="3" id="KW-1185">Reference proteome</keyword>
<evidence type="ECO:0000313" key="3">
    <source>
        <dbReference type="Proteomes" id="UP000238479"/>
    </source>
</evidence>
<reference evidence="2 3" key="1">
    <citation type="journal article" date="2018" name="Nat. Genet.">
        <title>The Rosa genome provides new insights in the design of modern roses.</title>
        <authorList>
            <person name="Bendahmane M."/>
        </authorList>
    </citation>
    <scope>NUCLEOTIDE SEQUENCE [LARGE SCALE GENOMIC DNA]</scope>
    <source>
        <strain evidence="3">cv. Old Blush</strain>
    </source>
</reference>
<protein>
    <submittedName>
        <fullName evidence="2">Uncharacterized protein</fullName>
    </submittedName>
</protein>
<dbReference type="Proteomes" id="UP000238479">
    <property type="component" value="Chromosome 7"/>
</dbReference>
<comment type="caution">
    <text evidence="2">The sequence shown here is derived from an EMBL/GenBank/DDBJ whole genome shotgun (WGS) entry which is preliminary data.</text>
</comment>
<accession>A0A2P6P7A5</accession>
<evidence type="ECO:0000313" key="2">
    <source>
        <dbReference type="EMBL" id="PRQ17807.1"/>
    </source>
</evidence>
<sequence length="88" mass="10164">MVYLFFTSYSSSVHLYFIICVYLNLKYLFSVFAYSVEMRGLLAHEMMHAWLYLQGGLMISSVFYLNLSFAEKVGHGNGKEALKKVFAK</sequence>
<keyword evidence="1" id="KW-1133">Transmembrane helix</keyword>
<keyword evidence="1" id="KW-0472">Membrane</keyword>
<organism evidence="2 3">
    <name type="scientific">Rosa chinensis</name>
    <name type="common">China rose</name>
    <dbReference type="NCBI Taxonomy" id="74649"/>
    <lineage>
        <taxon>Eukaryota</taxon>
        <taxon>Viridiplantae</taxon>
        <taxon>Streptophyta</taxon>
        <taxon>Embryophyta</taxon>
        <taxon>Tracheophyta</taxon>
        <taxon>Spermatophyta</taxon>
        <taxon>Magnoliopsida</taxon>
        <taxon>eudicotyledons</taxon>
        <taxon>Gunneridae</taxon>
        <taxon>Pentapetalae</taxon>
        <taxon>rosids</taxon>
        <taxon>fabids</taxon>
        <taxon>Rosales</taxon>
        <taxon>Rosaceae</taxon>
        <taxon>Rosoideae</taxon>
        <taxon>Rosoideae incertae sedis</taxon>
        <taxon>Rosa</taxon>
    </lineage>
</organism>
<dbReference type="Gramene" id="PRQ17807">
    <property type="protein sequence ID" value="PRQ17807"/>
    <property type="gene ID" value="RchiOBHm_Chr7g0199001"/>
</dbReference>
<gene>
    <name evidence="2" type="ORF">RchiOBHm_Chr7g0199001</name>
</gene>
<feature type="transmembrane region" description="Helical" evidence="1">
    <location>
        <begin position="49"/>
        <end position="67"/>
    </location>
</feature>
<feature type="transmembrane region" description="Helical" evidence="1">
    <location>
        <begin position="15"/>
        <end position="37"/>
    </location>
</feature>
<proteinExistence type="predicted"/>
<name>A0A2P6P7A5_ROSCH</name>
<dbReference type="AlphaFoldDB" id="A0A2P6P7A5"/>
<keyword evidence="1" id="KW-0812">Transmembrane</keyword>